<keyword evidence="2" id="KW-0472">Membrane</keyword>
<evidence type="ECO:0000256" key="2">
    <source>
        <dbReference type="SAM" id="Phobius"/>
    </source>
</evidence>
<feature type="transmembrane region" description="Helical" evidence="2">
    <location>
        <begin position="100"/>
        <end position="119"/>
    </location>
</feature>
<feature type="region of interest" description="Disordered" evidence="1">
    <location>
        <begin position="1"/>
        <end position="44"/>
    </location>
</feature>
<gene>
    <name evidence="3" type="ORF">BCR33DRAFT_768973</name>
</gene>
<dbReference type="SUPFAM" id="SSF52833">
    <property type="entry name" value="Thioredoxin-like"/>
    <property type="match status" value="1"/>
</dbReference>
<keyword evidence="2" id="KW-1133">Transmembrane helix</keyword>
<keyword evidence="2" id="KW-0812">Transmembrane</keyword>
<accession>A0A1Y2BVL7</accession>
<proteinExistence type="predicted"/>
<dbReference type="EMBL" id="MCGO01000042">
    <property type="protein sequence ID" value="ORY38828.1"/>
    <property type="molecule type" value="Genomic_DNA"/>
</dbReference>
<evidence type="ECO:0000313" key="3">
    <source>
        <dbReference type="EMBL" id="ORY38828.1"/>
    </source>
</evidence>
<feature type="transmembrane region" description="Helical" evidence="2">
    <location>
        <begin position="529"/>
        <end position="555"/>
    </location>
</feature>
<keyword evidence="4" id="KW-1185">Reference proteome</keyword>
<reference evidence="3 4" key="1">
    <citation type="submission" date="2016-07" db="EMBL/GenBank/DDBJ databases">
        <title>Pervasive Adenine N6-methylation of Active Genes in Fungi.</title>
        <authorList>
            <consortium name="DOE Joint Genome Institute"/>
            <person name="Mondo S.J."/>
            <person name="Dannebaum R.O."/>
            <person name="Kuo R.C."/>
            <person name="Labutti K."/>
            <person name="Haridas S."/>
            <person name="Kuo A."/>
            <person name="Salamov A."/>
            <person name="Ahrendt S.R."/>
            <person name="Lipzen A."/>
            <person name="Sullivan W."/>
            <person name="Andreopoulos W.B."/>
            <person name="Clum A."/>
            <person name="Lindquist E."/>
            <person name="Daum C."/>
            <person name="Ramamoorthy G.K."/>
            <person name="Gryganskyi A."/>
            <person name="Culley D."/>
            <person name="Magnuson J.K."/>
            <person name="James T.Y."/>
            <person name="O'Malley M.A."/>
            <person name="Stajich J.E."/>
            <person name="Spatafora J.W."/>
            <person name="Visel A."/>
            <person name="Grigoriev I.V."/>
        </authorList>
    </citation>
    <scope>NUCLEOTIDE SEQUENCE [LARGE SCALE GENOMIC DNA]</scope>
    <source>
        <strain evidence="3 4">JEL800</strain>
    </source>
</reference>
<evidence type="ECO:0008006" key="5">
    <source>
        <dbReference type="Google" id="ProtNLM"/>
    </source>
</evidence>
<evidence type="ECO:0000313" key="4">
    <source>
        <dbReference type="Proteomes" id="UP000193642"/>
    </source>
</evidence>
<feature type="transmembrane region" description="Helical" evidence="2">
    <location>
        <begin position="835"/>
        <end position="857"/>
    </location>
</feature>
<comment type="caution">
    <text evidence="3">The sequence shown here is derived from an EMBL/GenBank/DDBJ whole genome shotgun (WGS) entry which is preliminary data.</text>
</comment>
<feature type="compositionally biased region" description="Polar residues" evidence="1">
    <location>
        <begin position="1"/>
        <end position="16"/>
    </location>
</feature>
<dbReference type="InterPro" id="IPR036249">
    <property type="entry name" value="Thioredoxin-like_sf"/>
</dbReference>
<name>A0A1Y2BVL7_9FUNG</name>
<evidence type="ECO:0000256" key="1">
    <source>
        <dbReference type="SAM" id="MobiDB-lite"/>
    </source>
</evidence>
<dbReference type="Proteomes" id="UP000193642">
    <property type="component" value="Unassembled WGS sequence"/>
</dbReference>
<sequence length="879" mass="96957">MSQQNSAVKTTSIFTEQETRRESTKSRRMSLFNSEKDDQPVVDDGDVVAEDVQAESAYVSPYGKPARSDRSQSFASSGGASSTVREITETWTVIAQKMKASILAAALNGILIVFIKNLQNGLLVDIDASFIVNYGGVMLELVLLVCNIVTIWSLEEAASCIFGYLLCQKNGFSLAVCGYLQTPSFGKLAFSQTLSLTSPSRKILTRISFIWIVVESLKLFTPFSAIALNSKQYAIYNDVSDCAYFIQDPAIGPVDRNWPNLDTEGGVGEYVFGSSIGVMRSEVGGVNITTAQYPPTLISGLNDGDTIEGLGFTVDISSTCDCASGIDAAALAAVGVDSSQANATVANFLQLNQKMGLTFGVVHDDTSVTISNVFSGVDLCGGNDANTYLPLVCSTTMQNHQVALLEIQFMTDGTSASIAPNIVNLVSSQGPADVKTWLSFAMNAILNGPTSSYLTPPTVPGSVSPLLWWTTPNLIAIDRAAVEAGMETMYSILFKAAIQRTYTPVATQCIRKNTVNSHQSTIGMQLTGYYITLGMLSIQMGITIFSIIAFIIWFISPNPIGPAVRATHENIYLMTLLTSSPHLGIGINELCNAETYAIWQRLDVVCRIGESLDTLEEEVGKIIVDKPSLLTEEEKKILREAADEADKHIRQVTREEVPGFIATGYHLLFFGAVWCRITQRFTPQWLTIQDEFDRRGWNTVPGFGIAKVQCAYEAEPWCVDVMGIHDGYPGIMLYKDGQFLEEYQHTNDYENIMTYLEHVYNLIKAVHVENEVHQDIIAEVEKPKEEGPIRKPVHHKIGQIEHLDDDMLDLDAVDENVYQKELQHQIKEYNDELSYVRISGILVLSIACFLAFMFVYSKYGGLKNKSRGDTRYQQLSREE</sequence>
<dbReference type="Gene3D" id="3.40.30.10">
    <property type="entry name" value="Glutaredoxin"/>
    <property type="match status" value="1"/>
</dbReference>
<dbReference type="AlphaFoldDB" id="A0A1Y2BVL7"/>
<dbReference type="STRING" id="329046.A0A1Y2BVL7"/>
<protein>
    <recommendedName>
        <fullName evidence="5">Thioredoxin domain-containing protein</fullName>
    </recommendedName>
</protein>
<organism evidence="3 4">
    <name type="scientific">Rhizoclosmatium globosum</name>
    <dbReference type="NCBI Taxonomy" id="329046"/>
    <lineage>
        <taxon>Eukaryota</taxon>
        <taxon>Fungi</taxon>
        <taxon>Fungi incertae sedis</taxon>
        <taxon>Chytridiomycota</taxon>
        <taxon>Chytridiomycota incertae sedis</taxon>
        <taxon>Chytridiomycetes</taxon>
        <taxon>Chytridiales</taxon>
        <taxon>Chytriomycetaceae</taxon>
        <taxon>Rhizoclosmatium</taxon>
    </lineage>
</organism>
<dbReference type="OrthoDB" id="2128297at2759"/>
<feature type="transmembrane region" description="Helical" evidence="2">
    <location>
        <begin position="131"/>
        <end position="154"/>
    </location>
</feature>